<dbReference type="STRING" id="7260.B4MPI4"/>
<feature type="compositionally biased region" description="Basic and acidic residues" evidence="1">
    <location>
        <begin position="250"/>
        <end position="276"/>
    </location>
</feature>
<dbReference type="HOGENOM" id="CLU_037558_0_0_1"/>
<evidence type="ECO:0000313" key="3">
    <source>
        <dbReference type="Proteomes" id="UP000007798"/>
    </source>
</evidence>
<feature type="compositionally biased region" description="Basic and acidic residues" evidence="1">
    <location>
        <begin position="75"/>
        <end position="89"/>
    </location>
</feature>
<feature type="compositionally biased region" description="Basic and acidic residues" evidence="1">
    <location>
        <begin position="191"/>
        <end position="211"/>
    </location>
</feature>
<dbReference type="eggNOG" id="ENOG502T937">
    <property type="taxonomic scope" value="Eukaryota"/>
</dbReference>
<feature type="region of interest" description="Disordered" evidence="1">
    <location>
        <begin position="320"/>
        <end position="340"/>
    </location>
</feature>
<feature type="region of interest" description="Disordered" evidence="1">
    <location>
        <begin position="1"/>
        <end position="91"/>
    </location>
</feature>
<dbReference type="OMA" id="SPICNNM"/>
<dbReference type="PhylomeDB" id="B4MPI4"/>
<keyword evidence="3" id="KW-1185">Reference proteome</keyword>
<reference evidence="2 3" key="1">
    <citation type="journal article" date="2007" name="Nature">
        <title>Evolution of genes and genomes on the Drosophila phylogeny.</title>
        <authorList>
            <consortium name="Drosophila 12 Genomes Consortium"/>
            <person name="Clark A.G."/>
            <person name="Eisen M.B."/>
            <person name="Smith D.R."/>
            <person name="Bergman C.M."/>
            <person name="Oliver B."/>
            <person name="Markow T.A."/>
            <person name="Kaufman T.C."/>
            <person name="Kellis M."/>
            <person name="Gelbart W."/>
            <person name="Iyer V.N."/>
            <person name="Pollard D.A."/>
            <person name="Sackton T.B."/>
            <person name="Larracuente A.M."/>
            <person name="Singh N.D."/>
            <person name="Abad J.P."/>
            <person name="Abt D.N."/>
            <person name="Adryan B."/>
            <person name="Aguade M."/>
            <person name="Akashi H."/>
            <person name="Anderson W.W."/>
            <person name="Aquadro C.F."/>
            <person name="Ardell D.H."/>
            <person name="Arguello R."/>
            <person name="Artieri C.G."/>
            <person name="Barbash D.A."/>
            <person name="Barker D."/>
            <person name="Barsanti P."/>
            <person name="Batterham P."/>
            <person name="Batzoglou S."/>
            <person name="Begun D."/>
            <person name="Bhutkar A."/>
            <person name="Blanco E."/>
            <person name="Bosak S.A."/>
            <person name="Bradley R.K."/>
            <person name="Brand A.D."/>
            <person name="Brent M.R."/>
            <person name="Brooks A.N."/>
            <person name="Brown R.H."/>
            <person name="Butlin R.K."/>
            <person name="Caggese C."/>
            <person name="Calvi B.R."/>
            <person name="Bernardo de Carvalho A."/>
            <person name="Caspi A."/>
            <person name="Castrezana S."/>
            <person name="Celniker S.E."/>
            <person name="Chang J.L."/>
            <person name="Chapple C."/>
            <person name="Chatterji S."/>
            <person name="Chinwalla A."/>
            <person name="Civetta A."/>
            <person name="Clifton S.W."/>
            <person name="Comeron J.M."/>
            <person name="Costello J.C."/>
            <person name="Coyne J.A."/>
            <person name="Daub J."/>
            <person name="David R.G."/>
            <person name="Delcher A.L."/>
            <person name="Delehaunty K."/>
            <person name="Do C.B."/>
            <person name="Ebling H."/>
            <person name="Edwards K."/>
            <person name="Eickbush T."/>
            <person name="Evans J.D."/>
            <person name="Filipski A."/>
            <person name="Findeiss S."/>
            <person name="Freyhult E."/>
            <person name="Fulton L."/>
            <person name="Fulton R."/>
            <person name="Garcia A.C."/>
            <person name="Gardiner A."/>
            <person name="Garfield D.A."/>
            <person name="Garvin B.E."/>
            <person name="Gibson G."/>
            <person name="Gilbert D."/>
            <person name="Gnerre S."/>
            <person name="Godfrey J."/>
            <person name="Good R."/>
            <person name="Gotea V."/>
            <person name="Gravely B."/>
            <person name="Greenberg A.J."/>
            <person name="Griffiths-Jones S."/>
            <person name="Gross S."/>
            <person name="Guigo R."/>
            <person name="Gustafson E.A."/>
            <person name="Haerty W."/>
            <person name="Hahn M.W."/>
            <person name="Halligan D.L."/>
            <person name="Halpern A.L."/>
            <person name="Halter G.M."/>
            <person name="Han M.V."/>
            <person name="Heger A."/>
            <person name="Hillier L."/>
            <person name="Hinrichs A.S."/>
            <person name="Holmes I."/>
            <person name="Hoskins R.A."/>
            <person name="Hubisz M.J."/>
            <person name="Hultmark D."/>
            <person name="Huntley M.A."/>
            <person name="Jaffe D.B."/>
            <person name="Jagadeeshan S."/>
            <person name="Jeck W.R."/>
            <person name="Johnson J."/>
            <person name="Jones C.D."/>
            <person name="Jordan W.C."/>
            <person name="Karpen G.H."/>
            <person name="Kataoka E."/>
            <person name="Keightley P.D."/>
            <person name="Kheradpour P."/>
            <person name="Kirkness E.F."/>
            <person name="Koerich L.B."/>
            <person name="Kristiansen K."/>
            <person name="Kudrna D."/>
            <person name="Kulathinal R.J."/>
            <person name="Kumar S."/>
            <person name="Kwok R."/>
            <person name="Lander E."/>
            <person name="Langley C.H."/>
            <person name="Lapoint R."/>
            <person name="Lazzaro B.P."/>
            <person name="Lee S.J."/>
            <person name="Levesque L."/>
            <person name="Li R."/>
            <person name="Lin C.F."/>
            <person name="Lin M.F."/>
            <person name="Lindblad-Toh K."/>
            <person name="Llopart A."/>
            <person name="Long M."/>
            <person name="Low L."/>
            <person name="Lozovsky E."/>
            <person name="Lu J."/>
            <person name="Luo M."/>
            <person name="Machado C.A."/>
            <person name="Makalowski W."/>
            <person name="Marzo M."/>
            <person name="Matsuda M."/>
            <person name="Matzkin L."/>
            <person name="McAllister B."/>
            <person name="McBride C.S."/>
            <person name="McKernan B."/>
            <person name="McKernan K."/>
            <person name="Mendez-Lago M."/>
            <person name="Minx P."/>
            <person name="Mollenhauer M.U."/>
            <person name="Montooth K."/>
            <person name="Mount S.M."/>
            <person name="Mu X."/>
            <person name="Myers E."/>
            <person name="Negre B."/>
            <person name="Newfeld S."/>
            <person name="Nielsen R."/>
            <person name="Noor M.A."/>
            <person name="O'Grady P."/>
            <person name="Pachter L."/>
            <person name="Papaceit M."/>
            <person name="Parisi M.J."/>
            <person name="Parisi M."/>
            <person name="Parts L."/>
            <person name="Pedersen J.S."/>
            <person name="Pesole G."/>
            <person name="Phillippy A.M."/>
            <person name="Ponting C.P."/>
            <person name="Pop M."/>
            <person name="Porcelli D."/>
            <person name="Powell J.R."/>
            <person name="Prohaska S."/>
            <person name="Pruitt K."/>
            <person name="Puig M."/>
            <person name="Quesneville H."/>
            <person name="Ram K.R."/>
            <person name="Rand D."/>
            <person name="Rasmussen M.D."/>
            <person name="Reed L.K."/>
            <person name="Reenan R."/>
            <person name="Reily A."/>
            <person name="Remington K.A."/>
            <person name="Rieger T.T."/>
            <person name="Ritchie M.G."/>
            <person name="Robin C."/>
            <person name="Rogers Y.H."/>
            <person name="Rohde C."/>
            <person name="Rozas J."/>
            <person name="Rubenfield M.J."/>
            <person name="Ruiz A."/>
            <person name="Russo S."/>
            <person name="Salzberg S.L."/>
            <person name="Sanchez-Gracia A."/>
            <person name="Saranga D.J."/>
            <person name="Sato H."/>
            <person name="Schaeffer S.W."/>
            <person name="Schatz M.C."/>
            <person name="Schlenke T."/>
            <person name="Schwartz R."/>
            <person name="Segarra C."/>
            <person name="Singh R.S."/>
            <person name="Sirot L."/>
            <person name="Sirota M."/>
            <person name="Sisneros N.B."/>
            <person name="Smith C.D."/>
            <person name="Smith T.F."/>
            <person name="Spieth J."/>
            <person name="Stage D.E."/>
            <person name="Stark A."/>
            <person name="Stephan W."/>
            <person name="Strausberg R.L."/>
            <person name="Strempel S."/>
            <person name="Sturgill D."/>
            <person name="Sutton G."/>
            <person name="Sutton G.G."/>
            <person name="Tao W."/>
            <person name="Teichmann S."/>
            <person name="Tobari Y.N."/>
            <person name="Tomimura Y."/>
            <person name="Tsolas J.M."/>
            <person name="Valente V.L."/>
            <person name="Venter E."/>
            <person name="Venter J.C."/>
            <person name="Vicario S."/>
            <person name="Vieira F.G."/>
            <person name="Vilella A.J."/>
            <person name="Villasante A."/>
            <person name="Walenz B."/>
            <person name="Wang J."/>
            <person name="Wasserman M."/>
            <person name="Watts T."/>
            <person name="Wilson D."/>
            <person name="Wilson R.K."/>
            <person name="Wing R.A."/>
            <person name="Wolfner M.F."/>
            <person name="Wong A."/>
            <person name="Wong G.K."/>
            <person name="Wu C.I."/>
            <person name="Wu G."/>
            <person name="Yamamoto D."/>
            <person name="Yang H.P."/>
            <person name="Yang S.P."/>
            <person name="Yorke J.A."/>
            <person name="Yoshida K."/>
            <person name="Zdobnov E."/>
            <person name="Zhang P."/>
            <person name="Zhang Y."/>
            <person name="Zimin A.V."/>
            <person name="Baldwin J."/>
            <person name="Abdouelleil A."/>
            <person name="Abdulkadir J."/>
            <person name="Abebe A."/>
            <person name="Abera B."/>
            <person name="Abreu J."/>
            <person name="Acer S.C."/>
            <person name="Aftuck L."/>
            <person name="Alexander A."/>
            <person name="An P."/>
            <person name="Anderson E."/>
            <person name="Anderson S."/>
            <person name="Arachi H."/>
            <person name="Azer M."/>
            <person name="Bachantsang P."/>
            <person name="Barry A."/>
            <person name="Bayul T."/>
            <person name="Berlin A."/>
            <person name="Bessette D."/>
            <person name="Bloom T."/>
            <person name="Blye J."/>
            <person name="Boguslavskiy L."/>
            <person name="Bonnet C."/>
            <person name="Boukhgalter B."/>
            <person name="Bourzgui I."/>
            <person name="Brown A."/>
            <person name="Cahill P."/>
            <person name="Channer S."/>
            <person name="Cheshatsang Y."/>
            <person name="Chuda L."/>
            <person name="Citroen M."/>
            <person name="Collymore A."/>
            <person name="Cooke P."/>
            <person name="Costello M."/>
            <person name="D'Aco K."/>
            <person name="Daza R."/>
            <person name="De Haan G."/>
            <person name="DeGray S."/>
            <person name="DeMaso C."/>
            <person name="Dhargay N."/>
            <person name="Dooley K."/>
            <person name="Dooley E."/>
            <person name="Doricent M."/>
            <person name="Dorje P."/>
            <person name="Dorjee K."/>
            <person name="Dupes A."/>
            <person name="Elong R."/>
            <person name="Falk J."/>
            <person name="Farina A."/>
            <person name="Faro S."/>
            <person name="Ferguson D."/>
            <person name="Fisher S."/>
            <person name="Foley C.D."/>
            <person name="Franke A."/>
            <person name="Friedrich D."/>
            <person name="Gadbois L."/>
            <person name="Gearin G."/>
            <person name="Gearin C.R."/>
            <person name="Giannoukos G."/>
            <person name="Goode T."/>
            <person name="Graham J."/>
            <person name="Grandbois E."/>
            <person name="Grewal S."/>
            <person name="Gyaltsen K."/>
            <person name="Hafez N."/>
            <person name="Hagos B."/>
            <person name="Hall J."/>
            <person name="Henson C."/>
            <person name="Hollinger A."/>
            <person name="Honan T."/>
            <person name="Huard M.D."/>
            <person name="Hughes L."/>
            <person name="Hurhula B."/>
            <person name="Husby M.E."/>
            <person name="Kamat A."/>
            <person name="Kanga B."/>
            <person name="Kashin S."/>
            <person name="Khazanovich D."/>
            <person name="Kisner P."/>
            <person name="Lance K."/>
            <person name="Lara M."/>
            <person name="Lee W."/>
            <person name="Lennon N."/>
            <person name="Letendre F."/>
            <person name="LeVine R."/>
            <person name="Lipovsky A."/>
            <person name="Liu X."/>
            <person name="Liu J."/>
            <person name="Liu S."/>
            <person name="Lokyitsang T."/>
            <person name="Lokyitsang Y."/>
            <person name="Lubonja R."/>
            <person name="Lui A."/>
            <person name="MacDonald P."/>
            <person name="Magnisalis V."/>
            <person name="Maru K."/>
            <person name="Matthews C."/>
            <person name="McCusker W."/>
            <person name="McDonough S."/>
            <person name="Mehta T."/>
            <person name="Meldrim J."/>
            <person name="Meneus L."/>
            <person name="Mihai O."/>
            <person name="Mihalev A."/>
            <person name="Mihova T."/>
            <person name="Mittelman R."/>
            <person name="Mlenga V."/>
            <person name="Montmayeur A."/>
            <person name="Mulrain L."/>
            <person name="Navidi A."/>
            <person name="Naylor J."/>
            <person name="Negash T."/>
            <person name="Nguyen T."/>
            <person name="Nguyen N."/>
            <person name="Nicol R."/>
            <person name="Norbu C."/>
            <person name="Norbu N."/>
            <person name="Novod N."/>
            <person name="O'Neill B."/>
            <person name="Osman S."/>
            <person name="Markiewicz E."/>
            <person name="Oyono O.L."/>
            <person name="Patti C."/>
            <person name="Phunkhang P."/>
            <person name="Pierre F."/>
            <person name="Priest M."/>
            <person name="Raghuraman S."/>
            <person name="Rege F."/>
            <person name="Reyes R."/>
            <person name="Rise C."/>
            <person name="Rogov P."/>
            <person name="Ross K."/>
            <person name="Ryan E."/>
            <person name="Settipalli S."/>
            <person name="Shea T."/>
            <person name="Sherpa N."/>
            <person name="Shi L."/>
            <person name="Shih D."/>
            <person name="Sparrow T."/>
            <person name="Spaulding J."/>
            <person name="Stalker J."/>
            <person name="Stange-Thomann N."/>
            <person name="Stavropoulos S."/>
            <person name="Stone C."/>
            <person name="Strader C."/>
            <person name="Tesfaye S."/>
            <person name="Thomson T."/>
            <person name="Thoulutsang Y."/>
            <person name="Thoulutsang D."/>
            <person name="Topham K."/>
            <person name="Topping I."/>
            <person name="Tsamla T."/>
            <person name="Vassiliev H."/>
            <person name="Vo A."/>
            <person name="Wangchuk T."/>
            <person name="Wangdi T."/>
            <person name="Weiand M."/>
            <person name="Wilkinson J."/>
            <person name="Wilson A."/>
            <person name="Yadav S."/>
            <person name="Young G."/>
            <person name="Yu Q."/>
            <person name="Zembek L."/>
            <person name="Zhong D."/>
            <person name="Zimmer A."/>
            <person name="Zwirko Z."/>
            <person name="Jaffe D.B."/>
            <person name="Alvarez P."/>
            <person name="Brockman W."/>
            <person name="Butler J."/>
            <person name="Chin C."/>
            <person name="Gnerre S."/>
            <person name="Grabherr M."/>
            <person name="Kleber M."/>
            <person name="Mauceli E."/>
            <person name="MacCallum I."/>
        </authorList>
    </citation>
    <scope>NUCLEOTIDE SEQUENCE [LARGE SCALE GENOMIC DNA]</scope>
    <source>
        <strain evidence="3">Tucson 14030-0811.24</strain>
    </source>
</reference>
<organism evidence="3">
    <name type="scientific">Drosophila willistoni</name>
    <name type="common">Fruit fly</name>
    <dbReference type="NCBI Taxonomy" id="7260"/>
    <lineage>
        <taxon>Eukaryota</taxon>
        <taxon>Metazoa</taxon>
        <taxon>Ecdysozoa</taxon>
        <taxon>Arthropoda</taxon>
        <taxon>Hexapoda</taxon>
        <taxon>Insecta</taxon>
        <taxon>Pterygota</taxon>
        <taxon>Neoptera</taxon>
        <taxon>Endopterygota</taxon>
        <taxon>Diptera</taxon>
        <taxon>Brachycera</taxon>
        <taxon>Muscomorpha</taxon>
        <taxon>Ephydroidea</taxon>
        <taxon>Drosophilidae</taxon>
        <taxon>Drosophila</taxon>
        <taxon>Sophophora</taxon>
    </lineage>
</organism>
<dbReference type="FunCoup" id="B4MPI4">
    <property type="interactions" value="190"/>
</dbReference>
<evidence type="ECO:0000313" key="2">
    <source>
        <dbReference type="EMBL" id="EDW74023.1"/>
    </source>
</evidence>
<feature type="region of interest" description="Disordered" evidence="1">
    <location>
        <begin position="112"/>
        <end position="294"/>
    </location>
</feature>
<dbReference type="Proteomes" id="UP000007798">
    <property type="component" value="Unassembled WGS sequence"/>
</dbReference>
<feature type="compositionally biased region" description="Basic residues" evidence="1">
    <location>
        <begin position="162"/>
        <end position="175"/>
    </location>
</feature>
<evidence type="ECO:0000256" key="1">
    <source>
        <dbReference type="SAM" id="MobiDB-lite"/>
    </source>
</evidence>
<proteinExistence type="predicted"/>
<name>B4MPI4_DROWI</name>
<dbReference type="InParanoid" id="B4MPI4"/>
<protein>
    <submittedName>
        <fullName evidence="2">GK21708</fullName>
    </submittedName>
</protein>
<dbReference type="OrthoDB" id="7873147at2759"/>
<dbReference type="AlphaFoldDB" id="B4MPI4"/>
<dbReference type="KEGG" id="dwi:6640395"/>
<dbReference type="EMBL" id="CH963849">
    <property type="protein sequence ID" value="EDW74023.1"/>
    <property type="molecule type" value="Genomic_DNA"/>
</dbReference>
<feature type="compositionally biased region" description="Basic and acidic residues" evidence="1">
    <location>
        <begin position="8"/>
        <end position="27"/>
    </location>
</feature>
<feature type="compositionally biased region" description="Polar residues" evidence="1">
    <location>
        <begin position="238"/>
        <end position="249"/>
    </location>
</feature>
<sequence>MDVNLKIEPSEHPKLSDNDTTPLREEPATSPKIFVSNATSTGTDAGWESDDAEENVVIPKRDPDDNYFDDLVAPRQKDVKDENPPKLEDANIDWDGFDKDWDVIPNGFTKREHLDDMDLGNGPETQQAGEASPELQALLDQEALLKKLTEQAGEEEASTSSHSKKRKKHKKNKSRHHEERERIRSPGPSRDNNEDKRVRRHSPSPDRESRRSVLNRSPRRRSPSLPREDEYRREERSLSGSRAGISNNNEGERTYKRRRSSDAQRDDFNGSKRSRDSSTLSYSKNHSKKCEPESKKDFEELKLRDDEKGRLVRLVDPSKLIQAAPEPQPPKLTAREKQRANVERTRLTVVQMELESSKAPKEEFLMVDTISKMPISLSFMTQDIFENPSPLQNNFNVSYNFNSISGTYINISKWGLEALPKDTVKILNILGINSDSLKKIEANTVTPQRILKLRKLAAENGELDVKLEDLMSSGTGLYRTMGTQTIKQPSNNTKDMGTQTKPMKENAENYAIWQDPKFDIINLTQTQTNVMFALKELSECMPSQLWAEQLYKPLKNALFIKRNAIKDPRLTRNSYN</sequence>
<accession>B4MPI4</accession>
<gene>
    <name evidence="2" type="primary">Dwil\GK21708</name>
    <name evidence="2" type="ORF">Dwil_GK21708</name>
</gene>
<feature type="compositionally biased region" description="Basic and acidic residues" evidence="1">
    <location>
        <begin position="226"/>
        <end position="237"/>
    </location>
</feature>